<feature type="coiled-coil region" evidence="9">
    <location>
        <begin position="94"/>
        <end position="186"/>
    </location>
</feature>
<dbReference type="GO" id="GO:0006612">
    <property type="term" value="P:protein targeting to membrane"/>
    <property type="evidence" value="ECO:0007669"/>
    <property type="project" value="TreeGrafter"/>
</dbReference>
<keyword evidence="5 8" id="KW-0653">Protein transport</keyword>
<dbReference type="OMA" id="QKEVYQR"/>
<protein>
    <recommendedName>
        <fullName evidence="11">VPS37 C-terminal domain-containing protein</fullName>
    </recommendedName>
</protein>
<dbReference type="InterPro" id="IPR009851">
    <property type="entry name" value="Mod_r"/>
</dbReference>
<keyword evidence="13" id="KW-1185">Reference proteome</keyword>
<dbReference type="OrthoDB" id="10260857at2759"/>
<evidence type="ECO:0000256" key="10">
    <source>
        <dbReference type="SAM" id="MobiDB-lite"/>
    </source>
</evidence>
<evidence type="ECO:0000256" key="4">
    <source>
        <dbReference type="ARBA" id="ARBA00022753"/>
    </source>
</evidence>
<feature type="domain" description="VPS37 C-terminal" evidence="11">
    <location>
        <begin position="136"/>
        <end position="217"/>
    </location>
</feature>
<organism evidence="12 13">
    <name type="scientific">Arabis alpina</name>
    <name type="common">Alpine rock-cress</name>
    <dbReference type="NCBI Taxonomy" id="50452"/>
    <lineage>
        <taxon>Eukaryota</taxon>
        <taxon>Viridiplantae</taxon>
        <taxon>Streptophyta</taxon>
        <taxon>Embryophyta</taxon>
        <taxon>Tracheophyta</taxon>
        <taxon>Spermatophyta</taxon>
        <taxon>Magnoliopsida</taxon>
        <taxon>eudicotyledons</taxon>
        <taxon>Gunneridae</taxon>
        <taxon>Pentapetalae</taxon>
        <taxon>rosids</taxon>
        <taxon>malvids</taxon>
        <taxon>Brassicales</taxon>
        <taxon>Brassicaceae</taxon>
        <taxon>Arabideae</taxon>
        <taxon>Arabis</taxon>
    </lineage>
</organism>
<dbReference type="PANTHER" id="PTHR13678:SF22">
    <property type="entry name" value="VACUOLAR PROTEIN-SORTING-ASSOCIATED PROTEIN 37 HOMOLOG 2"/>
    <property type="match status" value="1"/>
</dbReference>
<dbReference type="Proteomes" id="UP000029120">
    <property type="component" value="Chromosome 4"/>
</dbReference>
<comment type="subunit">
    <text evidence="7">Component of the endosomal sorting required for transport complex I (ESCRT-I), composed of ELC, VPS28 and VPS37. Interacts with ELC.</text>
</comment>
<name>A0A087H1Y2_ARAAL</name>
<evidence type="ECO:0000256" key="7">
    <source>
        <dbReference type="ARBA" id="ARBA00061953"/>
    </source>
</evidence>
<dbReference type="GO" id="GO:0043162">
    <property type="term" value="P:ubiquitin-dependent protein catabolic process via the multivesicular body sorting pathway"/>
    <property type="evidence" value="ECO:0007669"/>
    <property type="project" value="TreeGrafter"/>
</dbReference>
<feature type="compositionally biased region" description="Low complexity" evidence="10">
    <location>
        <begin position="26"/>
        <end position="42"/>
    </location>
</feature>
<dbReference type="Gramene" id="KFK36134">
    <property type="protein sequence ID" value="KFK36134"/>
    <property type="gene ID" value="AALP_AA4G081900"/>
</dbReference>
<comment type="similarity">
    <text evidence="2">Belongs to the VPS37 family.</text>
</comment>
<evidence type="ECO:0000256" key="6">
    <source>
        <dbReference type="ARBA" id="ARBA00055844"/>
    </source>
</evidence>
<dbReference type="PANTHER" id="PTHR13678">
    <property type="entry name" value="VACUOLAR PROTEIN SORTING-ASSOCIATED PROTEIN 37"/>
    <property type="match status" value="1"/>
</dbReference>
<proteinExistence type="inferred from homology"/>
<feature type="compositionally biased region" description="Polar residues" evidence="10">
    <location>
        <begin position="8"/>
        <end position="18"/>
    </location>
</feature>
<evidence type="ECO:0000259" key="11">
    <source>
        <dbReference type="PROSITE" id="PS51314"/>
    </source>
</evidence>
<dbReference type="GO" id="GO:0000813">
    <property type="term" value="C:ESCRT I complex"/>
    <property type="evidence" value="ECO:0007669"/>
    <property type="project" value="TreeGrafter"/>
</dbReference>
<evidence type="ECO:0000313" key="12">
    <source>
        <dbReference type="EMBL" id="KFK36134.1"/>
    </source>
</evidence>
<dbReference type="AlphaFoldDB" id="A0A087H1Y2"/>
<comment type="subcellular location">
    <subcellularLocation>
        <location evidence="1">Endosome</location>
    </subcellularLocation>
</comment>
<evidence type="ECO:0000256" key="5">
    <source>
        <dbReference type="ARBA" id="ARBA00022927"/>
    </source>
</evidence>
<reference evidence="13" key="1">
    <citation type="journal article" date="2015" name="Nat. Plants">
        <title>Genome expansion of Arabis alpina linked with retrotransposition and reduced symmetric DNA methylation.</title>
        <authorList>
            <person name="Willing E.M."/>
            <person name="Rawat V."/>
            <person name="Mandakova T."/>
            <person name="Maumus F."/>
            <person name="James G.V."/>
            <person name="Nordstroem K.J."/>
            <person name="Becker C."/>
            <person name="Warthmann N."/>
            <person name="Chica C."/>
            <person name="Szarzynska B."/>
            <person name="Zytnicki M."/>
            <person name="Albani M.C."/>
            <person name="Kiefer C."/>
            <person name="Bergonzi S."/>
            <person name="Castaings L."/>
            <person name="Mateos J.L."/>
            <person name="Berns M.C."/>
            <person name="Bujdoso N."/>
            <person name="Piofczyk T."/>
            <person name="de Lorenzo L."/>
            <person name="Barrero-Sicilia C."/>
            <person name="Mateos I."/>
            <person name="Piednoel M."/>
            <person name="Hagmann J."/>
            <person name="Chen-Min-Tao R."/>
            <person name="Iglesias-Fernandez R."/>
            <person name="Schuster S.C."/>
            <person name="Alonso-Blanco C."/>
            <person name="Roudier F."/>
            <person name="Carbonero P."/>
            <person name="Paz-Ares J."/>
            <person name="Davis S.J."/>
            <person name="Pecinka A."/>
            <person name="Quesneville H."/>
            <person name="Colot V."/>
            <person name="Lysak M.A."/>
            <person name="Weigel D."/>
            <person name="Coupland G."/>
            <person name="Schneeberger K."/>
        </authorList>
    </citation>
    <scope>NUCLEOTIDE SEQUENCE [LARGE SCALE GENOMIC DNA]</scope>
    <source>
        <strain evidence="13">cv. Pajares</strain>
    </source>
</reference>
<accession>A0A087H1Y2</accession>
<keyword evidence="9" id="KW-0175">Coiled coil</keyword>
<dbReference type="Pfam" id="PF07200">
    <property type="entry name" value="Mod_r"/>
    <property type="match status" value="1"/>
</dbReference>
<evidence type="ECO:0000313" key="13">
    <source>
        <dbReference type="Proteomes" id="UP000029120"/>
    </source>
</evidence>
<evidence type="ECO:0000256" key="9">
    <source>
        <dbReference type="SAM" id="Coils"/>
    </source>
</evidence>
<dbReference type="Gene3D" id="1.10.287.660">
    <property type="entry name" value="Helix hairpin bin"/>
    <property type="match status" value="1"/>
</dbReference>
<dbReference type="SUPFAM" id="SSF140111">
    <property type="entry name" value="Endosomal sorting complex assembly domain"/>
    <property type="match status" value="1"/>
</dbReference>
<comment type="function">
    <text evidence="6">Component of the ESCRT-I complex (endosomal sorting complex required for transport I), a regulator of vesicular trafficking process. Required for the sorting of endocytic ubiquitinated cargos into multivesicular bodies (MVBs).</text>
</comment>
<keyword evidence="4" id="KW-0967">Endosome</keyword>
<keyword evidence="3 8" id="KW-0813">Transport</keyword>
<evidence type="ECO:0000256" key="8">
    <source>
        <dbReference type="PROSITE-ProRule" id="PRU00646"/>
    </source>
</evidence>
<dbReference type="PROSITE" id="PS51314">
    <property type="entry name" value="VPS37_C"/>
    <property type="match status" value="1"/>
</dbReference>
<dbReference type="FunFam" id="1.10.287.660:FF:000005">
    <property type="entry name" value="Vacuolar protein-sorting-associated protein 37 homolog 1"/>
    <property type="match status" value="1"/>
</dbReference>
<dbReference type="GO" id="GO:0006623">
    <property type="term" value="P:protein targeting to vacuole"/>
    <property type="evidence" value="ECO:0007669"/>
    <property type="project" value="TreeGrafter"/>
</dbReference>
<dbReference type="eggNOG" id="KOG3270">
    <property type="taxonomic scope" value="Eukaryota"/>
</dbReference>
<sequence>MFNFWGSKEQQGQARPSSEPSPQPWYSPSLVSSPSSSRPQTSGQIPAHVSPGEAAGIIAFLKDKSVDELRKLLSDKDAYQQFLHSLDQVTIQNNIREELRKETLNLARENLEKEPQIVELRNQCRIIRTTELATAQEKLNELENQREEILKFYSPGSLLHRLKDAMNKVDEESEELQQKFMEKEIDTAAFVQKYKKLRSTYHRRALIHLSAKTSSIG</sequence>
<feature type="region of interest" description="Disordered" evidence="10">
    <location>
        <begin position="1"/>
        <end position="49"/>
    </location>
</feature>
<dbReference type="InterPro" id="IPR029012">
    <property type="entry name" value="Helix_hairpin_bin_sf"/>
</dbReference>
<evidence type="ECO:0000256" key="1">
    <source>
        <dbReference type="ARBA" id="ARBA00004177"/>
    </source>
</evidence>
<evidence type="ECO:0000256" key="3">
    <source>
        <dbReference type="ARBA" id="ARBA00022448"/>
    </source>
</evidence>
<evidence type="ECO:0000256" key="2">
    <source>
        <dbReference type="ARBA" id="ARBA00007617"/>
    </source>
</evidence>
<dbReference type="InterPro" id="IPR037202">
    <property type="entry name" value="ESCRT_assembly_dom"/>
</dbReference>
<gene>
    <name evidence="12" type="ordered locus">AALP_Aa4g081900</name>
</gene>
<dbReference type="EMBL" id="CM002872">
    <property type="protein sequence ID" value="KFK36134.1"/>
    <property type="molecule type" value="Genomic_DNA"/>
</dbReference>